<dbReference type="STRING" id="272627.CCC_00390"/>
<dbReference type="Gene3D" id="3.10.580.10">
    <property type="entry name" value="CBS-domain"/>
    <property type="match status" value="1"/>
</dbReference>
<dbReference type="InterPro" id="IPR046342">
    <property type="entry name" value="CBS_dom_sf"/>
</dbReference>
<dbReference type="SUPFAM" id="SSF54631">
    <property type="entry name" value="CBS-domain pair"/>
    <property type="match status" value="1"/>
</dbReference>
<gene>
    <name evidence="4" type="ORF">CCC_00390</name>
</gene>
<dbReference type="PANTHER" id="PTHR43080:SF2">
    <property type="entry name" value="CBS DOMAIN-CONTAINING PROTEIN"/>
    <property type="match status" value="1"/>
</dbReference>
<keyword evidence="5" id="KW-1185">Reference proteome</keyword>
<organism evidence="4 5">
    <name type="scientific">Paramagnetospirillum magnetotacticum MS-1</name>
    <dbReference type="NCBI Taxonomy" id="272627"/>
    <lineage>
        <taxon>Bacteria</taxon>
        <taxon>Pseudomonadati</taxon>
        <taxon>Pseudomonadota</taxon>
        <taxon>Alphaproteobacteria</taxon>
        <taxon>Rhodospirillales</taxon>
        <taxon>Magnetospirillaceae</taxon>
        <taxon>Paramagnetospirillum</taxon>
    </lineage>
</organism>
<dbReference type="InterPro" id="IPR044725">
    <property type="entry name" value="CBSX3_CBS_dom"/>
</dbReference>
<dbReference type="Proteomes" id="UP000031971">
    <property type="component" value="Unassembled WGS sequence"/>
</dbReference>
<dbReference type="RefSeq" id="WP_009871004.1">
    <property type="nucleotide sequence ID" value="NZ_JXSL01000030.1"/>
</dbReference>
<dbReference type="CDD" id="cd04623">
    <property type="entry name" value="CBS_pair_bac_euk"/>
    <property type="match status" value="1"/>
</dbReference>
<dbReference type="Pfam" id="PF00571">
    <property type="entry name" value="CBS"/>
    <property type="match status" value="2"/>
</dbReference>
<feature type="domain" description="CBS" evidence="3">
    <location>
        <begin position="8"/>
        <end position="68"/>
    </location>
</feature>
<dbReference type="OrthoDB" id="9807125at2"/>
<evidence type="ECO:0000256" key="2">
    <source>
        <dbReference type="PROSITE-ProRule" id="PRU00703"/>
    </source>
</evidence>
<evidence type="ECO:0000256" key="1">
    <source>
        <dbReference type="ARBA" id="ARBA00023122"/>
    </source>
</evidence>
<protein>
    <submittedName>
        <fullName evidence="4">CBS domain protein</fullName>
    </submittedName>
</protein>
<evidence type="ECO:0000313" key="4">
    <source>
        <dbReference type="EMBL" id="KIL97329.1"/>
    </source>
</evidence>
<name>A0A0C2YC50_PARME</name>
<dbReference type="PROSITE" id="PS51371">
    <property type="entry name" value="CBS"/>
    <property type="match status" value="2"/>
</dbReference>
<dbReference type="SMART" id="SM00116">
    <property type="entry name" value="CBS"/>
    <property type="match status" value="2"/>
</dbReference>
<sequence length="143" mass="15389">MSVESILKTKGSVVFTIRPEHSVADAAALLTNKKVGVAVVCDAKGKLQGVLSERDIVKGLAQYGKAALEMPVRNVMSSPVVTCTPGDSVKTIMGVMTERRIRHLPVLEKDELIGIVSIGDAVNFRLTEAQMEMNVLRDVAATR</sequence>
<dbReference type="InterPro" id="IPR000644">
    <property type="entry name" value="CBS_dom"/>
</dbReference>
<accession>A0A0C2YC50</accession>
<dbReference type="EMBL" id="JXSL01000030">
    <property type="protein sequence ID" value="KIL97329.1"/>
    <property type="molecule type" value="Genomic_DNA"/>
</dbReference>
<comment type="caution">
    <text evidence="4">The sequence shown here is derived from an EMBL/GenBank/DDBJ whole genome shotgun (WGS) entry which is preliminary data.</text>
</comment>
<dbReference type="PANTHER" id="PTHR43080">
    <property type="entry name" value="CBS DOMAIN-CONTAINING PROTEIN CBSX3, MITOCHONDRIAL"/>
    <property type="match status" value="1"/>
</dbReference>
<reference evidence="4 5" key="1">
    <citation type="submission" date="2015-01" db="EMBL/GenBank/DDBJ databases">
        <title>Genome Sequence of Magnetospirillum magnetotacticum Strain MS-1.</title>
        <authorList>
            <person name="Marinov G.K."/>
            <person name="Smalley M.D."/>
            <person name="DeSalvo G."/>
        </authorList>
    </citation>
    <scope>NUCLEOTIDE SEQUENCE [LARGE SCALE GENOMIC DNA]</scope>
    <source>
        <strain evidence="4 5">MS-1</strain>
    </source>
</reference>
<dbReference type="AlphaFoldDB" id="A0A0C2YC50"/>
<keyword evidence="1 2" id="KW-0129">CBS domain</keyword>
<proteinExistence type="predicted"/>
<evidence type="ECO:0000313" key="5">
    <source>
        <dbReference type="Proteomes" id="UP000031971"/>
    </source>
</evidence>
<evidence type="ECO:0000259" key="3">
    <source>
        <dbReference type="PROSITE" id="PS51371"/>
    </source>
</evidence>
<dbReference type="InterPro" id="IPR051257">
    <property type="entry name" value="Diverse_CBS-Domain"/>
</dbReference>
<feature type="domain" description="CBS" evidence="3">
    <location>
        <begin position="76"/>
        <end position="131"/>
    </location>
</feature>